<comment type="subcellular location">
    <subcellularLocation>
        <location evidence="1">Membrane</location>
        <topology evidence="1">Multi-pass membrane protein</topology>
    </subcellularLocation>
</comment>
<dbReference type="STRING" id="29364.SAMN04487772_11122"/>
<gene>
    <name evidence="7" type="ORF">SAMN04487772_11122</name>
</gene>
<comment type="similarity">
    <text evidence="2">Belongs to the TspO/BZRP family.</text>
</comment>
<keyword evidence="3 6" id="KW-0812">Transmembrane</keyword>
<dbReference type="InterPro" id="IPR038330">
    <property type="entry name" value="TspO/MBR-related_sf"/>
</dbReference>
<organism evidence="7 8">
    <name type="scientific">[Clostridium] polysaccharolyticum</name>
    <dbReference type="NCBI Taxonomy" id="29364"/>
    <lineage>
        <taxon>Bacteria</taxon>
        <taxon>Bacillati</taxon>
        <taxon>Bacillota</taxon>
        <taxon>Clostridia</taxon>
        <taxon>Lachnospirales</taxon>
        <taxon>Lachnospiraceae</taxon>
    </lineage>
</organism>
<dbReference type="Proteomes" id="UP000199800">
    <property type="component" value="Unassembled WGS sequence"/>
</dbReference>
<dbReference type="PIRSF" id="PIRSF005859">
    <property type="entry name" value="PBR"/>
    <property type="match status" value="1"/>
</dbReference>
<evidence type="ECO:0000313" key="8">
    <source>
        <dbReference type="Proteomes" id="UP000199800"/>
    </source>
</evidence>
<name>A0A1I0CSC9_9FIRM</name>
<dbReference type="Gene3D" id="1.20.1260.100">
    <property type="entry name" value="TspO/MBR protein"/>
    <property type="match status" value="1"/>
</dbReference>
<proteinExistence type="inferred from homology"/>
<evidence type="ECO:0000256" key="3">
    <source>
        <dbReference type="ARBA" id="ARBA00022692"/>
    </source>
</evidence>
<keyword evidence="8" id="KW-1185">Reference proteome</keyword>
<dbReference type="AlphaFoldDB" id="A0A1I0CSC9"/>
<feature type="transmembrane region" description="Helical" evidence="6">
    <location>
        <begin position="50"/>
        <end position="71"/>
    </location>
</feature>
<protein>
    <submittedName>
        <fullName evidence="7">TspO and MBR related proteins</fullName>
    </submittedName>
</protein>
<reference evidence="7 8" key="1">
    <citation type="submission" date="2016-10" db="EMBL/GenBank/DDBJ databases">
        <authorList>
            <person name="de Groot N.N."/>
        </authorList>
    </citation>
    <scope>NUCLEOTIDE SEQUENCE [LARGE SCALE GENOMIC DNA]</scope>
    <source>
        <strain evidence="7 8">DSM 1801</strain>
    </source>
</reference>
<dbReference type="FunFam" id="1.20.1260.100:FF:000001">
    <property type="entry name" value="translocator protein 2"/>
    <property type="match status" value="1"/>
</dbReference>
<evidence type="ECO:0000256" key="2">
    <source>
        <dbReference type="ARBA" id="ARBA00007524"/>
    </source>
</evidence>
<dbReference type="PANTHER" id="PTHR10057:SF0">
    <property type="entry name" value="TRANSLOCATOR PROTEIN"/>
    <property type="match status" value="1"/>
</dbReference>
<keyword evidence="5 6" id="KW-0472">Membrane</keyword>
<dbReference type="GO" id="GO:0016020">
    <property type="term" value="C:membrane"/>
    <property type="evidence" value="ECO:0007669"/>
    <property type="project" value="UniProtKB-SubCell"/>
</dbReference>
<feature type="transmembrane region" description="Helical" evidence="6">
    <location>
        <begin position="110"/>
        <end position="128"/>
    </location>
</feature>
<evidence type="ECO:0000313" key="7">
    <source>
        <dbReference type="EMBL" id="SET22253.1"/>
    </source>
</evidence>
<feature type="transmembrane region" description="Helical" evidence="6">
    <location>
        <begin position="83"/>
        <end position="104"/>
    </location>
</feature>
<dbReference type="InterPro" id="IPR004307">
    <property type="entry name" value="TspO_MBR"/>
</dbReference>
<evidence type="ECO:0000256" key="5">
    <source>
        <dbReference type="ARBA" id="ARBA00023136"/>
    </source>
</evidence>
<evidence type="ECO:0000256" key="4">
    <source>
        <dbReference type="ARBA" id="ARBA00022989"/>
    </source>
</evidence>
<dbReference type="RefSeq" id="WP_207646540.1">
    <property type="nucleotide sequence ID" value="NZ_FOHN01000011.1"/>
</dbReference>
<dbReference type="PANTHER" id="PTHR10057">
    <property type="entry name" value="PERIPHERAL-TYPE BENZODIAZEPINE RECEPTOR"/>
    <property type="match status" value="1"/>
</dbReference>
<accession>A0A1I0CSC9</accession>
<dbReference type="Pfam" id="PF03073">
    <property type="entry name" value="TspO_MBR"/>
    <property type="match status" value="1"/>
</dbReference>
<dbReference type="CDD" id="cd15904">
    <property type="entry name" value="TSPO_MBR"/>
    <property type="match status" value="1"/>
</dbReference>
<dbReference type="GO" id="GO:0033013">
    <property type="term" value="P:tetrapyrrole metabolic process"/>
    <property type="evidence" value="ECO:0007669"/>
    <property type="project" value="UniProtKB-ARBA"/>
</dbReference>
<feature type="transmembrane region" description="Helical" evidence="6">
    <location>
        <begin position="135"/>
        <end position="155"/>
    </location>
</feature>
<sequence length="161" mass="18409">MKEKSNTNFLMSVFVLALPMLTGVLSSQISGMGGGQAMPYPNKPPLVPPGQVFPIVWTILYVLMGISFYLVVNAQADKKNKRVAKTIFYIQLFFNFIWPIVFFRFVQCKLAFIIICLLLFFIILNIIAFKRIHKIAGYLLIPYLIWVAFALYLNLGFCILN</sequence>
<evidence type="ECO:0000256" key="6">
    <source>
        <dbReference type="SAM" id="Phobius"/>
    </source>
</evidence>
<evidence type="ECO:0000256" key="1">
    <source>
        <dbReference type="ARBA" id="ARBA00004141"/>
    </source>
</evidence>
<keyword evidence="4 6" id="KW-1133">Transmembrane helix</keyword>
<dbReference type="EMBL" id="FOHN01000011">
    <property type="protein sequence ID" value="SET22253.1"/>
    <property type="molecule type" value="Genomic_DNA"/>
</dbReference>